<dbReference type="Pfam" id="PF07488">
    <property type="entry name" value="Glyco_hydro_67M"/>
    <property type="match status" value="1"/>
</dbReference>
<feature type="domain" description="Alpha glucuronidase N-terminal" evidence="2">
    <location>
        <begin position="2"/>
        <end position="75"/>
    </location>
</feature>
<feature type="domain" description="Glycosyl hydrolase family 67 catalytic" evidence="3">
    <location>
        <begin position="79"/>
        <end position="241"/>
    </location>
</feature>
<dbReference type="InterPro" id="IPR029018">
    <property type="entry name" value="Hex-like_dom2"/>
</dbReference>
<dbReference type="SUPFAM" id="SSF55545">
    <property type="entry name" value="beta-N-acetylhexosaminidase-like domain"/>
    <property type="match status" value="1"/>
</dbReference>
<evidence type="ECO:0000256" key="1">
    <source>
        <dbReference type="ARBA" id="ARBA00022801"/>
    </source>
</evidence>
<dbReference type="InterPro" id="IPR011100">
    <property type="entry name" value="Glyco_hydro_67_cat"/>
</dbReference>
<comment type="caution">
    <text evidence="4">The sequence shown here is derived from an EMBL/GenBank/DDBJ whole genome shotgun (WGS) entry which is preliminary data.</text>
</comment>
<evidence type="ECO:0000259" key="2">
    <source>
        <dbReference type="Pfam" id="PF03648"/>
    </source>
</evidence>
<reference evidence="4 5" key="1">
    <citation type="submission" date="2023-01" db="EMBL/GenBank/DDBJ databases">
        <title>Psychrosphaera sp. nov., isolated from marine algae.</title>
        <authorList>
            <person name="Bayburt H."/>
            <person name="Choi B.J."/>
            <person name="Kim J.M."/>
            <person name="Choi D.G."/>
            <person name="Jeon C.O."/>
        </authorList>
    </citation>
    <scope>NUCLEOTIDE SEQUENCE [LARGE SCALE GENOMIC DNA]</scope>
    <source>
        <strain evidence="4 5">G1-22</strain>
    </source>
</reference>
<dbReference type="RefSeq" id="WP_272182116.1">
    <property type="nucleotide sequence ID" value="NZ_JAQOMS010000002.1"/>
</dbReference>
<keyword evidence="1 4" id="KW-0378">Hydrolase</keyword>
<evidence type="ECO:0000313" key="5">
    <source>
        <dbReference type="Proteomes" id="UP001528411"/>
    </source>
</evidence>
<gene>
    <name evidence="4" type="ORF">PN838_22975</name>
</gene>
<keyword evidence="5" id="KW-1185">Reference proteome</keyword>
<dbReference type="PANTHER" id="PTHR39207:SF1">
    <property type="entry name" value="ALPHA-GLUCURONIDASE A"/>
    <property type="match status" value="1"/>
</dbReference>
<dbReference type="Pfam" id="PF03648">
    <property type="entry name" value="Glyco_hydro_67N"/>
    <property type="match status" value="1"/>
</dbReference>
<dbReference type="InterPro" id="IPR017853">
    <property type="entry name" value="GH"/>
</dbReference>
<accession>A0ABT5FIP5</accession>
<protein>
    <submittedName>
        <fullName evidence="4">Alpha-glucuronidase family glycosyl hydrolase</fullName>
    </submittedName>
</protein>
<dbReference type="GO" id="GO:0016787">
    <property type="term" value="F:hydrolase activity"/>
    <property type="evidence" value="ECO:0007669"/>
    <property type="project" value="UniProtKB-KW"/>
</dbReference>
<dbReference type="Gene3D" id="3.30.379.10">
    <property type="entry name" value="Chitobiase/beta-hexosaminidase domain 2-like"/>
    <property type="match status" value="1"/>
</dbReference>
<organism evidence="4 5">
    <name type="scientific">Psychrosphaera algicola</name>
    <dbReference type="NCBI Taxonomy" id="3023714"/>
    <lineage>
        <taxon>Bacteria</taxon>
        <taxon>Pseudomonadati</taxon>
        <taxon>Pseudomonadota</taxon>
        <taxon>Gammaproteobacteria</taxon>
        <taxon>Alteromonadales</taxon>
        <taxon>Pseudoalteromonadaceae</taxon>
        <taxon>Psychrosphaera</taxon>
    </lineage>
</organism>
<evidence type="ECO:0000259" key="3">
    <source>
        <dbReference type="Pfam" id="PF07488"/>
    </source>
</evidence>
<proteinExistence type="predicted"/>
<dbReference type="SUPFAM" id="SSF51445">
    <property type="entry name" value="(Trans)glycosidases"/>
    <property type="match status" value="1"/>
</dbReference>
<name>A0ABT5FIP5_9GAMM</name>
<dbReference type="InterPro" id="IPR005154">
    <property type="entry name" value="Glyco_hydro_67_aGlcAse_N"/>
</dbReference>
<sequence length="256" mass="29017">MGNSINWSTNVPQSNGLIISKANSTLRHNYKLDHSLKMINNEGFIIKTVTDQKQNQHVLVTAKSDIGLLYGTYRLIQLMQTGKPLSDVNIVESPKIALRMLNHWDDLDRHTERGYAGESIWDWHKLPQYKEQRYFDYARANASIGINGTVVNNVNANSLILTPAWLEKVRSLADIFRPYGIKIYLSIKFSSPQQIGNLSTSDPIDPNVQKWWQGKAAEIYKLIPDFGGFLVKANSEGQPGLRRLRAHTCSRGEYAC</sequence>
<evidence type="ECO:0000313" key="4">
    <source>
        <dbReference type="EMBL" id="MDC2891076.1"/>
    </source>
</evidence>
<dbReference type="EMBL" id="JAQOMS010000002">
    <property type="protein sequence ID" value="MDC2891076.1"/>
    <property type="molecule type" value="Genomic_DNA"/>
</dbReference>
<dbReference type="Gene3D" id="3.20.20.80">
    <property type="entry name" value="Glycosidases"/>
    <property type="match status" value="1"/>
</dbReference>
<dbReference type="Proteomes" id="UP001528411">
    <property type="component" value="Unassembled WGS sequence"/>
</dbReference>
<dbReference type="PANTHER" id="PTHR39207">
    <property type="entry name" value="ALPHA-GLUCURONIDASE A"/>
    <property type="match status" value="1"/>
</dbReference>